<sequence>MLVFGSVIFLLFMVSHVRLHFLVGLLETFFYPFSFSFGAQVSVSRGKRISQKQRWISLAIFGSIGQDTKTDTTHGRKLYHYSRCHIEVLFFRPRKHTNGWFSF</sequence>
<dbReference type="Proteomes" id="UP000738349">
    <property type="component" value="Unassembled WGS sequence"/>
</dbReference>
<keyword evidence="2" id="KW-1185">Reference proteome</keyword>
<proteinExistence type="predicted"/>
<evidence type="ECO:0000313" key="2">
    <source>
        <dbReference type="Proteomes" id="UP000738349"/>
    </source>
</evidence>
<reference evidence="1" key="1">
    <citation type="journal article" date="2021" name="Nat. Commun.">
        <title>Genetic determinants of endophytism in the Arabidopsis root mycobiome.</title>
        <authorList>
            <person name="Mesny F."/>
            <person name="Miyauchi S."/>
            <person name="Thiergart T."/>
            <person name="Pickel B."/>
            <person name="Atanasova L."/>
            <person name="Karlsson M."/>
            <person name="Huettel B."/>
            <person name="Barry K.W."/>
            <person name="Haridas S."/>
            <person name="Chen C."/>
            <person name="Bauer D."/>
            <person name="Andreopoulos W."/>
            <person name="Pangilinan J."/>
            <person name="LaButti K."/>
            <person name="Riley R."/>
            <person name="Lipzen A."/>
            <person name="Clum A."/>
            <person name="Drula E."/>
            <person name="Henrissat B."/>
            <person name="Kohler A."/>
            <person name="Grigoriev I.V."/>
            <person name="Martin F.M."/>
            <person name="Hacquard S."/>
        </authorList>
    </citation>
    <scope>NUCLEOTIDE SEQUENCE</scope>
    <source>
        <strain evidence="1">MPI-CAGE-AT-0147</strain>
    </source>
</reference>
<evidence type="ECO:0000313" key="1">
    <source>
        <dbReference type="EMBL" id="KAH7153154.1"/>
    </source>
</evidence>
<organism evidence="1 2">
    <name type="scientific">Dactylonectria macrodidyma</name>
    <dbReference type="NCBI Taxonomy" id="307937"/>
    <lineage>
        <taxon>Eukaryota</taxon>
        <taxon>Fungi</taxon>
        <taxon>Dikarya</taxon>
        <taxon>Ascomycota</taxon>
        <taxon>Pezizomycotina</taxon>
        <taxon>Sordariomycetes</taxon>
        <taxon>Hypocreomycetidae</taxon>
        <taxon>Hypocreales</taxon>
        <taxon>Nectriaceae</taxon>
        <taxon>Dactylonectria</taxon>
    </lineage>
</organism>
<protein>
    <submittedName>
        <fullName evidence="1">Uncharacterized protein</fullName>
    </submittedName>
</protein>
<name>A0A9P9F566_9HYPO</name>
<gene>
    <name evidence="1" type="ORF">EDB81DRAFT_447583</name>
</gene>
<comment type="caution">
    <text evidence="1">The sequence shown here is derived from an EMBL/GenBank/DDBJ whole genome shotgun (WGS) entry which is preliminary data.</text>
</comment>
<accession>A0A9P9F566</accession>
<dbReference type="AlphaFoldDB" id="A0A9P9F566"/>
<dbReference type="EMBL" id="JAGMUV010000006">
    <property type="protein sequence ID" value="KAH7153154.1"/>
    <property type="molecule type" value="Genomic_DNA"/>
</dbReference>